<sequence>MLSQNEFINRLSWENKRQNNLIIFGLKKTTSQGFKRFK</sequence>
<dbReference type="Proteomes" id="UP000001203">
    <property type="component" value="Chromosome circular"/>
</dbReference>
<dbReference type="EMBL" id="CP000806">
    <property type="protein sequence ID" value="ACB54082.1"/>
    <property type="molecule type" value="Genomic_DNA"/>
</dbReference>
<dbReference type="AlphaFoldDB" id="B1WWF4"/>
<evidence type="ECO:0000313" key="2">
    <source>
        <dbReference type="Proteomes" id="UP000001203"/>
    </source>
</evidence>
<evidence type="ECO:0000313" key="1">
    <source>
        <dbReference type="EMBL" id="ACB54082.1"/>
    </source>
</evidence>
<protein>
    <submittedName>
        <fullName evidence="1">Uncharacterized protein</fullName>
    </submittedName>
</protein>
<gene>
    <name evidence="1" type="ordered locus">cce_4734</name>
</gene>
<name>B1WWF4_CROS5</name>
<proteinExistence type="predicted"/>
<organism evidence="1 2">
    <name type="scientific">Crocosphaera subtropica (strain ATCC 51142 / BH68)</name>
    <name type="common">Cyanothece sp. (strain ATCC 51142)</name>
    <dbReference type="NCBI Taxonomy" id="43989"/>
    <lineage>
        <taxon>Bacteria</taxon>
        <taxon>Bacillati</taxon>
        <taxon>Cyanobacteriota</taxon>
        <taxon>Cyanophyceae</taxon>
        <taxon>Oscillatoriophycideae</taxon>
        <taxon>Chroococcales</taxon>
        <taxon>Aphanothecaceae</taxon>
        <taxon>Crocosphaera</taxon>
        <taxon>Crocosphaera subtropica</taxon>
    </lineage>
</organism>
<reference evidence="1 2" key="1">
    <citation type="journal article" date="2008" name="Proc. Natl. Acad. Sci. U.S.A.">
        <title>The genome of Cyanothece 51142, a unicellular diazotrophic cyanobacterium important in the marine nitrogen cycle.</title>
        <authorList>
            <person name="Welsh E.A."/>
            <person name="Liberton M."/>
            <person name="Stoeckel J."/>
            <person name="Loh T."/>
            <person name="Elvitigala T."/>
            <person name="Wang C."/>
            <person name="Wollam A."/>
            <person name="Fulton R.S."/>
            <person name="Clifton S.W."/>
            <person name="Jacobs J.M."/>
            <person name="Aurora R."/>
            <person name="Ghosh B.K."/>
            <person name="Sherman L.A."/>
            <person name="Smith R.D."/>
            <person name="Wilson R.K."/>
            <person name="Pakrasi H.B."/>
        </authorList>
    </citation>
    <scope>NUCLEOTIDE SEQUENCE [LARGE SCALE GENOMIC DNA]</scope>
    <source>
        <strain evidence="2">ATCC 51142 / BH68</strain>
    </source>
</reference>
<accession>B1WWF4</accession>
<dbReference type="KEGG" id="cyt:cce_4734"/>
<keyword evidence="2" id="KW-1185">Reference proteome</keyword>
<dbReference type="HOGENOM" id="CLU_3327045_0_0_3"/>